<feature type="binding site" evidence="8">
    <location>
        <position position="179"/>
    </location>
    <ligand>
        <name>substrate</name>
    </ligand>
</feature>
<dbReference type="PRINTS" id="PR00789">
    <property type="entry name" value="OSIALOPTASE"/>
</dbReference>
<name>A0A510HE83_9ACTN</name>
<evidence type="ECO:0000256" key="4">
    <source>
        <dbReference type="ARBA" id="ARBA00022723"/>
    </source>
</evidence>
<gene>
    <name evidence="8 10" type="primary">tsaD</name>
    <name evidence="10" type="ORF">RxyAA322_00900</name>
</gene>
<comment type="catalytic activity">
    <reaction evidence="7 8">
        <text>L-threonylcarbamoyladenylate + adenosine(37) in tRNA = N(6)-L-threonylcarbamoyladenosine(37) in tRNA + AMP + H(+)</text>
        <dbReference type="Rhea" id="RHEA:37059"/>
        <dbReference type="Rhea" id="RHEA-COMP:10162"/>
        <dbReference type="Rhea" id="RHEA-COMP:10163"/>
        <dbReference type="ChEBI" id="CHEBI:15378"/>
        <dbReference type="ChEBI" id="CHEBI:73682"/>
        <dbReference type="ChEBI" id="CHEBI:74411"/>
        <dbReference type="ChEBI" id="CHEBI:74418"/>
        <dbReference type="ChEBI" id="CHEBI:456215"/>
        <dbReference type="EC" id="2.3.1.234"/>
    </reaction>
</comment>
<organism evidence="10 11">
    <name type="scientific">Rubrobacter xylanophilus</name>
    <dbReference type="NCBI Taxonomy" id="49319"/>
    <lineage>
        <taxon>Bacteria</taxon>
        <taxon>Bacillati</taxon>
        <taxon>Actinomycetota</taxon>
        <taxon>Rubrobacteria</taxon>
        <taxon>Rubrobacterales</taxon>
        <taxon>Rubrobacteraceae</taxon>
        <taxon>Rubrobacter</taxon>
    </lineage>
</organism>
<dbReference type="InterPro" id="IPR017861">
    <property type="entry name" value="KAE1/TsaD"/>
</dbReference>
<dbReference type="PANTHER" id="PTHR11735:SF6">
    <property type="entry name" value="TRNA N6-ADENOSINE THREONYLCARBAMOYLTRANSFERASE, MITOCHONDRIAL"/>
    <property type="match status" value="1"/>
</dbReference>
<evidence type="ECO:0000313" key="11">
    <source>
        <dbReference type="Proteomes" id="UP000318065"/>
    </source>
</evidence>
<dbReference type="NCBIfam" id="TIGR00329">
    <property type="entry name" value="gcp_kae1"/>
    <property type="match status" value="1"/>
</dbReference>
<keyword evidence="6 8" id="KW-0012">Acyltransferase</keyword>
<dbReference type="InterPro" id="IPR022450">
    <property type="entry name" value="TsaD"/>
</dbReference>
<sequence length="329" mass="34480">MILAIETSCDDTCAAVVEPSGRRALSNVVHTQTEHSRYGGVVPEVASRAHLERMDGVIEKALSDAGVTLDDVERVAVTVRPGLIGALLVGVAAAKGLAYARRLPLVPVNHLEGHVAAAYLEDPDLEPPFVALVASGGHTALYAVGKDRAMRLLGETLDDAAGEALDKGARMLGLGFPGGPAISRAAEGGDPGRYGFPVALREKNSLDFSFSGLKTSLLYRIRELGPERVREELAHLAAGYEAAVVEALARKLLRAAELQRAGAVVVAGGVAANGRLRRRLREECSERGIGLVVPPPALCTDNAAMIGAAAVHTPEISWPGYLALNARSV</sequence>
<dbReference type="NCBIfam" id="TIGR03723">
    <property type="entry name" value="T6A_TsaD_YgjD"/>
    <property type="match status" value="1"/>
</dbReference>
<proteinExistence type="inferred from homology"/>
<feature type="binding site" evidence="8">
    <location>
        <position position="301"/>
    </location>
    <ligand>
        <name>Fe cation</name>
        <dbReference type="ChEBI" id="CHEBI:24875"/>
    </ligand>
</feature>
<dbReference type="GO" id="GO:0005506">
    <property type="term" value="F:iron ion binding"/>
    <property type="evidence" value="ECO:0007669"/>
    <property type="project" value="UniProtKB-UniRule"/>
</dbReference>
<dbReference type="OrthoDB" id="9806197at2"/>
<evidence type="ECO:0000313" key="10">
    <source>
        <dbReference type="EMBL" id="BBL78236.1"/>
    </source>
</evidence>
<dbReference type="InterPro" id="IPR043129">
    <property type="entry name" value="ATPase_NBD"/>
</dbReference>
<evidence type="ECO:0000256" key="5">
    <source>
        <dbReference type="ARBA" id="ARBA00023004"/>
    </source>
</evidence>
<keyword evidence="11" id="KW-1185">Reference proteome</keyword>
<evidence type="ECO:0000256" key="6">
    <source>
        <dbReference type="ARBA" id="ARBA00023315"/>
    </source>
</evidence>
<feature type="binding site" evidence="8">
    <location>
        <begin position="133"/>
        <end position="137"/>
    </location>
    <ligand>
        <name>substrate</name>
    </ligand>
</feature>
<dbReference type="GO" id="GO:0061711">
    <property type="term" value="F:tRNA N(6)-L-threonylcarbamoyladenine synthase activity"/>
    <property type="evidence" value="ECO:0007669"/>
    <property type="project" value="UniProtKB-EC"/>
</dbReference>
<dbReference type="GO" id="GO:0005737">
    <property type="term" value="C:cytoplasm"/>
    <property type="evidence" value="ECO:0007669"/>
    <property type="project" value="UniProtKB-SubCell"/>
</dbReference>
<dbReference type="Pfam" id="PF00814">
    <property type="entry name" value="TsaD"/>
    <property type="match status" value="1"/>
</dbReference>
<protein>
    <recommendedName>
        <fullName evidence="8">tRNA N6-adenosine threonylcarbamoyltransferase</fullName>
        <ecNumber evidence="8">2.3.1.234</ecNumber>
    </recommendedName>
    <alternativeName>
        <fullName evidence="8">N6-L-threonylcarbamoyladenine synthase</fullName>
        <shortName evidence="8">t(6)A synthase</shortName>
    </alternativeName>
    <alternativeName>
        <fullName evidence="8">t(6)A37 threonylcarbamoyladenosine biosynthesis protein TsaD</fullName>
    </alternativeName>
    <alternativeName>
        <fullName evidence="8">tRNA threonylcarbamoyladenosine biosynthesis protein TsaD</fullName>
    </alternativeName>
</protein>
<feature type="binding site" evidence="8">
    <location>
        <position position="166"/>
    </location>
    <ligand>
        <name>substrate</name>
    </ligand>
</feature>
<dbReference type="EMBL" id="AP019791">
    <property type="protein sequence ID" value="BBL78236.1"/>
    <property type="molecule type" value="Genomic_DNA"/>
</dbReference>
<evidence type="ECO:0000259" key="9">
    <source>
        <dbReference type="Pfam" id="PF00814"/>
    </source>
</evidence>
<keyword evidence="5 8" id="KW-0408">Iron</keyword>
<dbReference type="AlphaFoldDB" id="A0A510HE83"/>
<dbReference type="RefSeq" id="WP_143526403.1">
    <property type="nucleotide sequence ID" value="NZ_AP019791.1"/>
</dbReference>
<dbReference type="Proteomes" id="UP000318065">
    <property type="component" value="Chromosome"/>
</dbReference>
<evidence type="ECO:0000256" key="3">
    <source>
        <dbReference type="ARBA" id="ARBA00022694"/>
    </source>
</evidence>
<dbReference type="HAMAP" id="MF_01445">
    <property type="entry name" value="TsaD"/>
    <property type="match status" value="1"/>
</dbReference>
<dbReference type="FunFam" id="3.30.420.40:FF:000040">
    <property type="entry name" value="tRNA N6-adenosine threonylcarbamoyltransferase"/>
    <property type="match status" value="1"/>
</dbReference>
<feature type="binding site" evidence="8">
    <location>
        <position position="114"/>
    </location>
    <ligand>
        <name>Fe cation</name>
        <dbReference type="ChEBI" id="CHEBI:24875"/>
    </ligand>
</feature>
<feature type="binding site" evidence="8">
    <location>
        <position position="110"/>
    </location>
    <ligand>
        <name>Fe cation</name>
        <dbReference type="ChEBI" id="CHEBI:24875"/>
    </ligand>
</feature>
<evidence type="ECO:0000256" key="2">
    <source>
        <dbReference type="ARBA" id="ARBA00022679"/>
    </source>
</evidence>
<keyword evidence="4 8" id="KW-0479">Metal-binding</keyword>
<comment type="function">
    <text evidence="8">Required for the formation of a threonylcarbamoyl group on adenosine at position 37 (t(6)A37) in tRNAs that read codons beginning with adenine. Is involved in the transfer of the threonylcarbamoyl moiety of threonylcarbamoyl-AMP (TC-AMP) to the N6 group of A37, together with TsaE and TsaB. TsaD likely plays a direct catalytic role in this reaction.</text>
</comment>
<comment type="subcellular location">
    <subcellularLocation>
        <location evidence="8">Cytoplasm</location>
    </subcellularLocation>
</comment>
<keyword evidence="3 8" id="KW-0819">tRNA processing</keyword>
<keyword evidence="1 8" id="KW-0963">Cytoplasm</keyword>
<evidence type="ECO:0000256" key="1">
    <source>
        <dbReference type="ARBA" id="ARBA00022490"/>
    </source>
</evidence>
<accession>A0A510HE83</accession>
<dbReference type="InterPro" id="IPR000905">
    <property type="entry name" value="Gcp-like_dom"/>
</dbReference>
<dbReference type="EC" id="2.3.1.234" evidence="8"/>
<comment type="similarity">
    <text evidence="8">Belongs to the KAE1 / TsaD family.</text>
</comment>
<reference evidence="10" key="1">
    <citation type="journal article" date="2019" name="Microbiol. Resour. Announc.">
        <title>Complete Genome Sequence of Rubrobacter xylanophilus Strain AA3-22, Isolated from Arima Onsen in Japan.</title>
        <authorList>
            <person name="Tomariguchi N."/>
            <person name="Miyazaki K."/>
        </authorList>
    </citation>
    <scope>NUCLEOTIDE SEQUENCE [LARGE SCALE GENOMIC DNA]</scope>
    <source>
        <strain evidence="10">AA3-22</strain>
    </source>
</reference>
<dbReference type="GO" id="GO:0002949">
    <property type="term" value="P:tRNA threonylcarbamoyladenosine modification"/>
    <property type="evidence" value="ECO:0007669"/>
    <property type="project" value="UniProtKB-UniRule"/>
</dbReference>
<dbReference type="PANTHER" id="PTHR11735">
    <property type="entry name" value="TRNA N6-ADENOSINE THREONYLCARBAMOYLTRANSFERASE"/>
    <property type="match status" value="1"/>
</dbReference>
<keyword evidence="2 8" id="KW-0808">Transferase</keyword>
<dbReference type="SUPFAM" id="SSF53067">
    <property type="entry name" value="Actin-like ATPase domain"/>
    <property type="match status" value="1"/>
</dbReference>
<feature type="domain" description="Gcp-like" evidence="9">
    <location>
        <begin position="25"/>
        <end position="307"/>
    </location>
</feature>
<dbReference type="Gene3D" id="3.30.420.40">
    <property type="match status" value="2"/>
</dbReference>
<comment type="caution">
    <text evidence="8">Lacks conserved residue(s) required for the propagation of feature annotation.</text>
</comment>
<feature type="binding site" evidence="8">
    <location>
        <position position="273"/>
    </location>
    <ligand>
        <name>substrate</name>
    </ligand>
</feature>
<comment type="cofactor">
    <cofactor evidence="8">
        <name>Fe(2+)</name>
        <dbReference type="ChEBI" id="CHEBI:29033"/>
    </cofactor>
    <text evidence="8">Binds 1 Fe(2+) ion per subunit.</text>
</comment>
<evidence type="ECO:0000256" key="8">
    <source>
        <dbReference type="HAMAP-Rule" id="MF_01445"/>
    </source>
</evidence>
<evidence type="ECO:0000256" key="7">
    <source>
        <dbReference type="ARBA" id="ARBA00048117"/>
    </source>
</evidence>